<dbReference type="InterPro" id="IPR006629">
    <property type="entry name" value="LITAF"/>
</dbReference>
<evidence type="ECO:0000313" key="8">
    <source>
        <dbReference type="EMBL" id="CRK07927.1"/>
    </source>
</evidence>
<comment type="similarity">
    <text evidence="2">Belongs to the CDIP1/LITAF family.</text>
</comment>
<proteinExistence type="inferred from homology"/>
<accession>A0A0G4KKG3</accession>
<evidence type="ECO:0000256" key="1">
    <source>
        <dbReference type="ARBA" id="ARBA00004170"/>
    </source>
</evidence>
<sequence>MPFFSKKKDEQAQQPLDEAHPAANMSYEPKPVPVDSTVPPPPDYINDRHGIHNQGAVPPHSGVPPQNSFPMNNMNGPGPGPGFGGHPHGPQGTPIASLGPHPAPINCPNCRHSGITAVEYSSGGFTHALGALACFVTCLGCIPYFFTSLKDATHKCAKCGIPLATYHRSGRTEVHLSG</sequence>
<feature type="region of interest" description="Disordered" evidence="6">
    <location>
        <begin position="1"/>
        <end position="99"/>
    </location>
</feature>
<evidence type="ECO:0000256" key="3">
    <source>
        <dbReference type="ARBA" id="ARBA00022723"/>
    </source>
</evidence>
<dbReference type="STRING" id="100787.A0A0G4KKG3"/>
<evidence type="ECO:0000256" key="2">
    <source>
        <dbReference type="ARBA" id="ARBA00005975"/>
    </source>
</evidence>
<keyword evidence="3" id="KW-0479">Metal-binding</keyword>
<dbReference type="GO" id="GO:0008270">
    <property type="term" value="F:zinc ion binding"/>
    <property type="evidence" value="ECO:0007669"/>
    <property type="project" value="TreeGrafter"/>
</dbReference>
<evidence type="ECO:0000256" key="4">
    <source>
        <dbReference type="ARBA" id="ARBA00022833"/>
    </source>
</evidence>
<protein>
    <recommendedName>
        <fullName evidence="7">LITAF domain-containing protein</fullName>
    </recommendedName>
</protein>
<dbReference type="SMART" id="SM00714">
    <property type="entry name" value="LITAF"/>
    <property type="match status" value="1"/>
</dbReference>
<feature type="compositionally biased region" description="Basic and acidic residues" evidence="6">
    <location>
        <begin position="1"/>
        <end position="11"/>
    </location>
</feature>
<gene>
    <name evidence="8" type="ORF">BN1708_009773</name>
</gene>
<evidence type="ECO:0000313" key="9">
    <source>
        <dbReference type="Proteomes" id="UP000044602"/>
    </source>
</evidence>
<dbReference type="PROSITE" id="PS51837">
    <property type="entry name" value="LITAF"/>
    <property type="match status" value="1"/>
</dbReference>
<keyword evidence="4" id="KW-0862">Zinc</keyword>
<dbReference type="Proteomes" id="UP000044602">
    <property type="component" value="Unassembled WGS sequence"/>
</dbReference>
<dbReference type="EMBL" id="CVQH01002002">
    <property type="protein sequence ID" value="CRK07927.1"/>
    <property type="molecule type" value="Genomic_DNA"/>
</dbReference>
<dbReference type="PANTHER" id="PTHR23292">
    <property type="entry name" value="LIPOPOLYSACCHARIDE-INDUCED TUMOR NECROSIS FACTOR-ALPHA FACTOR"/>
    <property type="match status" value="1"/>
</dbReference>
<keyword evidence="9" id="KW-1185">Reference proteome</keyword>
<organism evidence="8 9">
    <name type="scientific">Verticillium longisporum</name>
    <name type="common">Verticillium dahliae var. longisporum</name>
    <dbReference type="NCBI Taxonomy" id="100787"/>
    <lineage>
        <taxon>Eukaryota</taxon>
        <taxon>Fungi</taxon>
        <taxon>Dikarya</taxon>
        <taxon>Ascomycota</taxon>
        <taxon>Pezizomycotina</taxon>
        <taxon>Sordariomycetes</taxon>
        <taxon>Hypocreomycetidae</taxon>
        <taxon>Glomerellales</taxon>
        <taxon>Plectosphaerellaceae</taxon>
        <taxon>Verticillium</taxon>
    </lineage>
</organism>
<comment type="subcellular location">
    <subcellularLocation>
        <location evidence="1">Membrane</location>
        <topology evidence="1">Peripheral membrane protein</topology>
    </subcellularLocation>
</comment>
<dbReference type="InterPro" id="IPR037519">
    <property type="entry name" value="LITAF_fam"/>
</dbReference>
<evidence type="ECO:0000256" key="5">
    <source>
        <dbReference type="ARBA" id="ARBA00023136"/>
    </source>
</evidence>
<dbReference type="PANTHER" id="PTHR23292:SF6">
    <property type="entry name" value="FI16602P1-RELATED"/>
    <property type="match status" value="1"/>
</dbReference>
<reference evidence="9" key="1">
    <citation type="submission" date="2015-05" db="EMBL/GenBank/DDBJ databases">
        <authorList>
            <person name="Fogelqvist Johan"/>
        </authorList>
    </citation>
    <scope>NUCLEOTIDE SEQUENCE [LARGE SCALE GENOMIC DNA]</scope>
</reference>
<feature type="domain" description="LITAF" evidence="7">
    <location>
        <begin position="87"/>
        <end position="168"/>
    </location>
</feature>
<evidence type="ECO:0000259" key="7">
    <source>
        <dbReference type="PROSITE" id="PS51837"/>
    </source>
</evidence>
<dbReference type="AlphaFoldDB" id="A0A0G4KKG3"/>
<name>A0A0G4KKG3_VERLO</name>
<keyword evidence="5" id="KW-0472">Membrane</keyword>
<dbReference type="Pfam" id="PF10601">
    <property type="entry name" value="zf-LITAF-like"/>
    <property type="match status" value="1"/>
</dbReference>
<dbReference type="GO" id="GO:0016020">
    <property type="term" value="C:membrane"/>
    <property type="evidence" value="ECO:0007669"/>
    <property type="project" value="UniProtKB-SubCell"/>
</dbReference>
<evidence type="ECO:0000256" key="6">
    <source>
        <dbReference type="SAM" id="MobiDB-lite"/>
    </source>
</evidence>